<organism evidence="1 2">
    <name type="scientific">Aegilops tauschii subsp. strangulata</name>
    <name type="common">Goatgrass</name>
    <dbReference type="NCBI Taxonomy" id="200361"/>
    <lineage>
        <taxon>Eukaryota</taxon>
        <taxon>Viridiplantae</taxon>
        <taxon>Streptophyta</taxon>
        <taxon>Embryophyta</taxon>
        <taxon>Tracheophyta</taxon>
        <taxon>Spermatophyta</taxon>
        <taxon>Magnoliopsida</taxon>
        <taxon>Liliopsida</taxon>
        <taxon>Poales</taxon>
        <taxon>Poaceae</taxon>
        <taxon>BOP clade</taxon>
        <taxon>Pooideae</taxon>
        <taxon>Triticodae</taxon>
        <taxon>Triticeae</taxon>
        <taxon>Triticinae</taxon>
        <taxon>Aegilops</taxon>
    </lineage>
</organism>
<reference evidence="2" key="1">
    <citation type="journal article" date="2014" name="Science">
        <title>Ancient hybridizations among the ancestral genomes of bread wheat.</title>
        <authorList>
            <consortium name="International Wheat Genome Sequencing Consortium,"/>
            <person name="Marcussen T."/>
            <person name="Sandve S.R."/>
            <person name="Heier L."/>
            <person name="Spannagl M."/>
            <person name="Pfeifer M."/>
            <person name="Jakobsen K.S."/>
            <person name="Wulff B.B."/>
            <person name="Steuernagel B."/>
            <person name="Mayer K.F."/>
            <person name="Olsen O.A."/>
        </authorList>
    </citation>
    <scope>NUCLEOTIDE SEQUENCE [LARGE SCALE GENOMIC DNA]</scope>
    <source>
        <strain evidence="2">cv. AL8/78</strain>
    </source>
</reference>
<name>A0A453CXD2_AEGTS</name>
<reference evidence="1" key="4">
    <citation type="submission" date="2019-03" db="UniProtKB">
        <authorList>
            <consortium name="EnsemblPlants"/>
        </authorList>
    </citation>
    <scope>IDENTIFICATION</scope>
</reference>
<evidence type="ECO:0000313" key="2">
    <source>
        <dbReference type="Proteomes" id="UP000015105"/>
    </source>
</evidence>
<reference evidence="2" key="2">
    <citation type="journal article" date="2017" name="Nat. Plants">
        <title>The Aegilops tauschii genome reveals multiple impacts of transposons.</title>
        <authorList>
            <person name="Zhao G."/>
            <person name="Zou C."/>
            <person name="Li K."/>
            <person name="Wang K."/>
            <person name="Li T."/>
            <person name="Gao L."/>
            <person name="Zhang X."/>
            <person name="Wang H."/>
            <person name="Yang Z."/>
            <person name="Liu X."/>
            <person name="Jiang W."/>
            <person name="Mao L."/>
            <person name="Kong X."/>
            <person name="Jiao Y."/>
            <person name="Jia J."/>
        </authorList>
    </citation>
    <scope>NUCLEOTIDE SEQUENCE [LARGE SCALE GENOMIC DNA]</scope>
    <source>
        <strain evidence="2">cv. AL8/78</strain>
    </source>
</reference>
<evidence type="ECO:0000313" key="1">
    <source>
        <dbReference type="EnsemblPlants" id="AET2Gv20999600.2"/>
    </source>
</evidence>
<dbReference type="Gramene" id="AET2Gv20999600.2">
    <property type="protein sequence ID" value="AET2Gv20999600.2"/>
    <property type="gene ID" value="AET2Gv20999600"/>
</dbReference>
<protein>
    <submittedName>
        <fullName evidence="1">Uncharacterized protein</fullName>
    </submittedName>
</protein>
<proteinExistence type="predicted"/>
<dbReference type="AlphaFoldDB" id="A0A453CXD2"/>
<sequence>VNIMQKKLIMVGSAGTLSTIPLLRLLVEKVAEGGGQLDLTNKDVQSIPELRNSQLNVQ</sequence>
<reference evidence="1" key="3">
    <citation type="journal article" date="2017" name="Nature">
        <title>Genome sequence of the progenitor of the wheat D genome Aegilops tauschii.</title>
        <authorList>
            <person name="Luo M.C."/>
            <person name="Gu Y.Q."/>
            <person name="Puiu D."/>
            <person name="Wang H."/>
            <person name="Twardziok S.O."/>
            <person name="Deal K.R."/>
            <person name="Huo N."/>
            <person name="Zhu T."/>
            <person name="Wang L."/>
            <person name="Wang Y."/>
            <person name="McGuire P.E."/>
            <person name="Liu S."/>
            <person name="Long H."/>
            <person name="Ramasamy R.K."/>
            <person name="Rodriguez J.C."/>
            <person name="Van S.L."/>
            <person name="Yuan L."/>
            <person name="Wang Z."/>
            <person name="Xia Z."/>
            <person name="Xiao L."/>
            <person name="Anderson O.D."/>
            <person name="Ouyang S."/>
            <person name="Liang Y."/>
            <person name="Zimin A.V."/>
            <person name="Pertea G."/>
            <person name="Qi P."/>
            <person name="Bennetzen J.L."/>
            <person name="Dai X."/>
            <person name="Dawson M.W."/>
            <person name="Muller H.G."/>
            <person name="Kugler K."/>
            <person name="Rivarola-Duarte L."/>
            <person name="Spannagl M."/>
            <person name="Mayer K.F.X."/>
            <person name="Lu F.H."/>
            <person name="Bevan M.W."/>
            <person name="Leroy P."/>
            <person name="Li P."/>
            <person name="You F.M."/>
            <person name="Sun Q."/>
            <person name="Liu Z."/>
            <person name="Lyons E."/>
            <person name="Wicker T."/>
            <person name="Salzberg S.L."/>
            <person name="Devos K.M."/>
            <person name="Dvorak J."/>
        </authorList>
    </citation>
    <scope>NUCLEOTIDE SEQUENCE [LARGE SCALE GENOMIC DNA]</scope>
    <source>
        <strain evidence="1">cv. AL8/78</strain>
    </source>
</reference>
<dbReference type="Proteomes" id="UP000015105">
    <property type="component" value="Chromosome 2D"/>
</dbReference>
<accession>A0A453CXD2</accession>
<reference evidence="1" key="5">
    <citation type="journal article" date="2021" name="G3 (Bethesda)">
        <title>Aegilops tauschii genome assembly Aet v5.0 features greater sequence contiguity and improved annotation.</title>
        <authorList>
            <person name="Wang L."/>
            <person name="Zhu T."/>
            <person name="Rodriguez J.C."/>
            <person name="Deal K.R."/>
            <person name="Dubcovsky J."/>
            <person name="McGuire P.E."/>
            <person name="Lux T."/>
            <person name="Spannagl M."/>
            <person name="Mayer K.F.X."/>
            <person name="Baldrich P."/>
            <person name="Meyers B.C."/>
            <person name="Huo N."/>
            <person name="Gu Y.Q."/>
            <person name="Zhou H."/>
            <person name="Devos K.M."/>
            <person name="Bennetzen J.L."/>
            <person name="Unver T."/>
            <person name="Budak H."/>
            <person name="Gulick P.J."/>
            <person name="Galiba G."/>
            <person name="Kalapos B."/>
            <person name="Nelson D.R."/>
            <person name="Li P."/>
            <person name="You F.M."/>
            <person name="Luo M.C."/>
            <person name="Dvorak J."/>
        </authorList>
    </citation>
    <scope>NUCLEOTIDE SEQUENCE [LARGE SCALE GENOMIC DNA]</scope>
    <source>
        <strain evidence="1">cv. AL8/78</strain>
    </source>
</reference>
<dbReference type="EnsemblPlants" id="AET2Gv20999600.2">
    <property type="protein sequence ID" value="AET2Gv20999600.2"/>
    <property type="gene ID" value="AET2Gv20999600"/>
</dbReference>
<keyword evidence="2" id="KW-1185">Reference proteome</keyword>